<dbReference type="InterPro" id="IPR043128">
    <property type="entry name" value="Rev_trsase/Diguanyl_cyclase"/>
</dbReference>
<evidence type="ECO:0000259" key="10">
    <source>
        <dbReference type="PROSITE" id="PS50994"/>
    </source>
</evidence>
<evidence type="ECO:0000256" key="7">
    <source>
        <dbReference type="SAM" id="MobiDB-lite"/>
    </source>
</evidence>
<keyword evidence="4" id="KW-0255">Endonuclease</keyword>
<keyword evidence="2" id="KW-0548">Nucleotidyltransferase</keyword>
<evidence type="ECO:0000259" key="8">
    <source>
        <dbReference type="PROSITE" id="PS50175"/>
    </source>
</evidence>
<dbReference type="Pfam" id="PF00078">
    <property type="entry name" value="RVT_1"/>
    <property type="match status" value="1"/>
</dbReference>
<dbReference type="InterPro" id="IPR012337">
    <property type="entry name" value="RNaseH-like_sf"/>
</dbReference>
<dbReference type="GO" id="GO:0006508">
    <property type="term" value="P:proteolysis"/>
    <property type="evidence" value="ECO:0007669"/>
    <property type="project" value="InterPro"/>
</dbReference>
<dbReference type="Gene3D" id="3.10.10.10">
    <property type="entry name" value="HIV Type 1 Reverse Transcriptase, subunit A, domain 1"/>
    <property type="match status" value="1"/>
</dbReference>
<dbReference type="CDD" id="cd09274">
    <property type="entry name" value="RNase_HI_RT_Ty3"/>
    <property type="match status" value="1"/>
</dbReference>
<dbReference type="GO" id="GO:0015074">
    <property type="term" value="P:DNA integration"/>
    <property type="evidence" value="ECO:0007669"/>
    <property type="project" value="InterPro"/>
</dbReference>
<dbReference type="GO" id="GO:0004190">
    <property type="term" value="F:aspartic-type endopeptidase activity"/>
    <property type="evidence" value="ECO:0007669"/>
    <property type="project" value="InterPro"/>
</dbReference>
<dbReference type="Pfam" id="PF17917">
    <property type="entry name" value="RT_RNaseH"/>
    <property type="match status" value="1"/>
</dbReference>
<proteinExistence type="predicted"/>
<evidence type="ECO:0000256" key="2">
    <source>
        <dbReference type="ARBA" id="ARBA00022695"/>
    </source>
</evidence>
<feature type="compositionally biased region" description="Low complexity" evidence="7">
    <location>
        <begin position="346"/>
        <end position="357"/>
    </location>
</feature>
<feature type="domain" description="Peptidase A2" evidence="8">
    <location>
        <begin position="445"/>
        <end position="535"/>
    </location>
</feature>
<dbReference type="InterPro" id="IPR000477">
    <property type="entry name" value="RT_dom"/>
</dbReference>
<evidence type="ECO:0000256" key="6">
    <source>
        <dbReference type="ARBA" id="ARBA00022918"/>
    </source>
</evidence>
<dbReference type="Gene3D" id="3.30.70.270">
    <property type="match status" value="2"/>
</dbReference>
<feature type="region of interest" description="Disordered" evidence="7">
    <location>
        <begin position="74"/>
        <end position="100"/>
    </location>
</feature>
<feature type="region of interest" description="Disordered" evidence="7">
    <location>
        <begin position="298"/>
        <end position="377"/>
    </location>
</feature>
<dbReference type="PROSITE" id="PS50994">
    <property type="entry name" value="INTEGRASE"/>
    <property type="match status" value="1"/>
</dbReference>
<dbReference type="InterPro" id="IPR001995">
    <property type="entry name" value="Peptidase_A2_cat"/>
</dbReference>
<dbReference type="SUPFAM" id="SSF56672">
    <property type="entry name" value="DNA/RNA polymerases"/>
    <property type="match status" value="1"/>
</dbReference>
<dbReference type="PROSITE" id="PS50878">
    <property type="entry name" value="RT_POL"/>
    <property type="match status" value="1"/>
</dbReference>
<evidence type="ECO:0000259" key="9">
    <source>
        <dbReference type="PROSITE" id="PS50878"/>
    </source>
</evidence>
<keyword evidence="6" id="KW-0695">RNA-directed DNA polymerase</keyword>
<dbReference type="PANTHER" id="PTHR37984:SF5">
    <property type="entry name" value="PROTEIN NYNRIN-LIKE"/>
    <property type="match status" value="1"/>
</dbReference>
<dbReference type="EMBL" id="QXFY01001403">
    <property type="protein sequence ID" value="KAE9318735.1"/>
    <property type="molecule type" value="Genomic_DNA"/>
</dbReference>
<dbReference type="InterPro" id="IPR001584">
    <property type="entry name" value="Integrase_cat-core"/>
</dbReference>
<dbReference type="GO" id="GO:0003964">
    <property type="term" value="F:RNA-directed DNA polymerase activity"/>
    <property type="evidence" value="ECO:0007669"/>
    <property type="project" value="UniProtKB-KW"/>
</dbReference>
<keyword evidence="1" id="KW-0808">Transferase</keyword>
<evidence type="ECO:0000313" key="12">
    <source>
        <dbReference type="Proteomes" id="UP000486351"/>
    </source>
</evidence>
<dbReference type="InterPro" id="IPR036397">
    <property type="entry name" value="RNaseH_sf"/>
</dbReference>
<feature type="region of interest" description="Disordered" evidence="7">
    <location>
        <begin position="1"/>
        <end position="42"/>
    </location>
</feature>
<dbReference type="Pfam" id="PF17921">
    <property type="entry name" value="Integrase_H2C2"/>
    <property type="match status" value="1"/>
</dbReference>
<evidence type="ECO:0008006" key="13">
    <source>
        <dbReference type="Google" id="ProtNLM"/>
    </source>
</evidence>
<keyword evidence="5" id="KW-0378">Hydrolase</keyword>
<gene>
    <name evidence="11" type="ORF">PF008_g18438</name>
</gene>
<evidence type="ECO:0000256" key="3">
    <source>
        <dbReference type="ARBA" id="ARBA00022722"/>
    </source>
</evidence>
<dbReference type="GO" id="GO:0003676">
    <property type="term" value="F:nucleic acid binding"/>
    <property type="evidence" value="ECO:0007669"/>
    <property type="project" value="InterPro"/>
</dbReference>
<feature type="compositionally biased region" description="Gly residues" evidence="7">
    <location>
        <begin position="314"/>
        <end position="323"/>
    </location>
</feature>
<dbReference type="SUPFAM" id="SSF53098">
    <property type="entry name" value="Ribonuclease H-like"/>
    <property type="match status" value="1"/>
</dbReference>
<dbReference type="GO" id="GO:0004519">
    <property type="term" value="F:endonuclease activity"/>
    <property type="evidence" value="ECO:0007669"/>
    <property type="project" value="UniProtKB-KW"/>
</dbReference>
<evidence type="ECO:0000256" key="5">
    <source>
        <dbReference type="ARBA" id="ARBA00022801"/>
    </source>
</evidence>
<reference evidence="11 12" key="1">
    <citation type="submission" date="2018-09" db="EMBL/GenBank/DDBJ databases">
        <title>Genomic investigation of the strawberry pathogen Phytophthora fragariae indicates pathogenicity is determined by transcriptional variation in three key races.</title>
        <authorList>
            <person name="Adams T.M."/>
            <person name="Armitage A.D."/>
            <person name="Sobczyk M.K."/>
            <person name="Bates H.J."/>
            <person name="Dunwell J.M."/>
            <person name="Nellist C.F."/>
            <person name="Harrison R.J."/>
        </authorList>
    </citation>
    <scope>NUCLEOTIDE SEQUENCE [LARGE SCALE GENOMIC DNA]</scope>
    <source>
        <strain evidence="11 12">NOV-77</strain>
    </source>
</reference>
<dbReference type="InterPro" id="IPR043502">
    <property type="entry name" value="DNA/RNA_pol_sf"/>
</dbReference>
<dbReference type="Proteomes" id="UP000486351">
    <property type="component" value="Unassembled WGS sequence"/>
</dbReference>
<dbReference type="InterPro" id="IPR041373">
    <property type="entry name" value="RT_RNaseH"/>
</dbReference>
<dbReference type="CDD" id="cd01647">
    <property type="entry name" value="RT_LTR"/>
    <property type="match status" value="1"/>
</dbReference>
<feature type="compositionally biased region" description="Polar residues" evidence="7">
    <location>
        <begin position="85"/>
        <end position="97"/>
    </location>
</feature>
<evidence type="ECO:0000256" key="1">
    <source>
        <dbReference type="ARBA" id="ARBA00022679"/>
    </source>
</evidence>
<feature type="domain" description="Integrase catalytic" evidence="10">
    <location>
        <begin position="1280"/>
        <end position="1441"/>
    </location>
</feature>
<dbReference type="Gene3D" id="1.10.340.70">
    <property type="match status" value="1"/>
</dbReference>
<feature type="compositionally biased region" description="Gly residues" evidence="7">
    <location>
        <begin position="334"/>
        <end position="345"/>
    </location>
</feature>
<dbReference type="InterPro" id="IPR050951">
    <property type="entry name" value="Retrovirus_Pol_polyprotein"/>
</dbReference>
<comment type="caution">
    <text evidence="11">The sequence shown here is derived from an EMBL/GenBank/DDBJ whole genome shotgun (WGS) entry which is preliminary data.</text>
</comment>
<protein>
    <recommendedName>
        <fullName evidence="13">Reverse transcriptase</fullName>
    </recommendedName>
</protein>
<name>A0A6G0R5C5_9STRA</name>
<dbReference type="InterPro" id="IPR041588">
    <property type="entry name" value="Integrase_H2C2"/>
</dbReference>
<keyword evidence="3" id="KW-0540">Nuclease</keyword>
<evidence type="ECO:0000256" key="4">
    <source>
        <dbReference type="ARBA" id="ARBA00022759"/>
    </source>
</evidence>
<dbReference type="PANTHER" id="PTHR37984">
    <property type="entry name" value="PROTEIN CBG26694"/>
    <property type="match status" value="1"/>
</dbReference>
<organism evidence="11 12">
    <name type="scientific">Phytophthora fragariae</name>
    <dbReference type="NCBI Taxonomy" id="53985"/>
    <lineage>
        <taxon>Eukaryota</taxon>
        <taxon>Sar</taxon>
        <taxon>Stramenopiles</taxon>
        <taxon>Oomycota</taxon>
        <taxon>Peronosporomycetes</taxon>
        <taxon>Peronosporales</taxon>
        <taxon>Peronosporaceae</taxon>
        <taxon>Phytophthora</taxon>
    </lineage>
</organism>
<accession>A0A6G0R5C5</accession>
<dbReference type="Pfam" id="PF00665">
    <property type="entry name" value="rve"/>
    <property type="match status" value="1"/>
</dbReference>
<feature type="domain" description="Reverse transcriptase" evidence="9">
    <location>
        <begin position="701"/>
        <end position="886"/>
    </location>
</feature>
<sequence length="1555" mass="172634">MECDDDNHAGDGAGDRADDPAAPAERPGAHENGDDTVEELAARTAAMQLESAASPVPGSPGLTIQIPNPFDTVGGGDEDVEMPTASPQAETRPTSQRVAAAPALPQPQRFAGRTMQDRREFMQKYETYLAAVNALQTPYSGAFAMPVAACIESKTKRMIARYEFNTAPNLILEQQWVDYFMQAKVPSLVDYAAVDVAVKKLEMKTIWPEPEGRMMNLQADFEGILDKFNLTDTAFEHEQRRLVKYLADALDPPRFKAVVATKLTLHQNKKYKNEVVPFCSWVTQLLREFMTWEYTAPSGATTQTLPTDRDGGGDRGGTGGRGQQSGRRGRGGRGRGYGGGRGGQEGATAPAAAAGDASVTPSTSSGDRRPARGSCLKCQSTDHQVRECLRCTPEEATRLLRELRERREARRSESVRKLDIVDTSKRLKSDDRGSVAAAIDGITVTALMLDTGADTSLVARGVLEALTQMGKVLRVNPVAGITLSPVGKEKINVTRIVTFDEVVLTTSAGPLMLRNLSFYVEEENGSMEVIFGRPITRLLGYSTDKLLVEARKVRPDWELGVAQSDNLEPGAAPAETPGMRRLYAEPPMLPDEEDAVERHETRTAAPTMHPTNLTEVILYLEKKVEIATEMGLTLDGQARLTTILHVRADSFRVDFGNDPPVRVAPRQVHLKAGAKPVRAQPRRYSPTDREFLDRHTCALLDHGLVFKKHRSRWASVPRIVRKKEQDSDPTADPRMTIYTRSVNEKTEPMPWPMLVLDVVIGELEGARFFFVLDWFRGYRQLPLHPDSQELYSFVTHRRIYTPTRVPMGATDAVAYCQGVVEEIFGDLLGHCMLAWLDDILGFAKTEEALLAVLDQVLARCEQYGLKLHAKKCTFFSTKVKWCGRIISADGVTHCPERVQGLVKMQRPRTTGELQQFVCAANWMRQSLPEYSRISAPLYEALDRAAQVVGSHKKNQLSKVGLEDVNWGDAEVASFEAVRTALLKMVPLAHPNPTMDVCLYIDASQDFWGAAVTQLPAGEAQRPLAEQDHRPLAFLSGRFVGAASRWSTIEKEAYAIVEATRRLEYLLLRPRGFRLYTDHRNLVYIFNPYATDGTMARYQAHELQRWALSLMSFQYIIEHVPGEVNVWGDLLSRWGAGQVREDEHEATRVARLAVVERVSPLEDPEFVWPSEAETKAVQDAAREAGQDLEEAQQTGERELMVMPSGQVWIPADGEALRQRLCVIAHAGASGHRGAQTTQRALESVFYWKTLAVDVAAFVGECLHCMATASGRIPRPFGETLVATKPNEILHFDYLSMVEGDGGVKYVLGLKDGMSGYVELVACLQATADTAYQALIDWFKRFGVVHQWVSDQGAHFRNQIVERLQRALGAQHHFVTAYTPWANGTVEVVNREVLKCMKALLSERRLAIRDWPALLPVVQAALNSMPADRLGGKSPLTAFTALPGGTQLTSILHPRDPEEASIHWVAQEIQEHLDSVRVALDGLHVEMVNASEKRRRAARERHARRQGVKLQKFSEGDFVLAATAIGRSGNKLALVWRGPKRIVRALNDFTFEVQDIV</sequence>
<dbReference type="Gene3D" id="3.30.420.10">
    <property type="entry name" value="Ribonuclease H-like superfamily/Ribonuclease H"/>
    <property type="match status" value="1"/>
</dbReference>
<dbReference type="PROSITE" id="PS50175">
    <property type="entry name" value="ASP_PROT_RETROV"/>
    <property type="match status" value="1"/>
</dbReference>
<feature type="compositionally biased region" description="Basic and acidic residues" evidence="7">
    <location>
        <begin position="1"/>
        <end position="19"/>
    </location>
</feature>
<evidence type="ECO:0000313" key="11">
    <source>
        <dbReference type="EMBL" id="KAE9318735.1"/>
    </source>
</evidence>